<evidence type="ECO:0000313" key="12">
    <source>
        <dbReference type="Proteomes" id="UP001234989"/>
    </source>
</evidence>
<dbReference type="PANTHER" id="PTHR10252">
    <property type="entry name" value="HISTONE-LIKE TRANSCRIPTION FACTOR CCAAT-RELATED"/>
    <property type="match status" value="1"/>
</dbReference>
<dbReference type="Pfam" id="PF00808">
    <property type="entry name" value="CBFD_NFYB_HMF"/>
    <property type="match status" value="1"/>
</dbReference>
<dbReference type="Gene3D" id="1.10.20.10">
    <property type="entry name" value="Histone, subunit A"/>
    <property type="match status" value="1"/>
</dbReference>
<dbReference type="EMBL" id="CP133614">
    <property type="protein sequence ID" value="WMV21199.1"/>
    <property type="molecule type" value="Genomic_DNA"/>
</dbReference>
<dbReference type="SUPFAM" id="SSF47113">
    <property type="entry name" value="Histone-fold"/>
    <property type="match status" value="1"/>
</dbReference>
<dbReference type="GO" id="GO:0046982">
    <property type="term" value="F:protein heterodimerization activity"/>
    <property type="evidence" value="ECO:0007669"/>
    <property type="project" value="InterPro"/>
</dbReference>
<keyword evidence="5" id="KW-0539">Nucleus</keyword>
<protein>
    <recommendedName>
        <fullName evidence="10">Transcription factor CBF/NF-Y/archaeal histone domain-containing protein</fullName>
    </recommendedName>
</protein>
<dbReference type="CDD" id="cd22908">
    <property type="entry name" value="HFD_NFYC-like"/>
    <property type="match status" value="1"/>
</dbReference>
<evidence type="ECO:0000259" key="10">
    <source>
        <dbReference type="Pfam" id="PF00808"/>
    </source>
</evidence>
<name>A0AAF0QJT4_SOLVR</name>
<dbReference type="InterPro" id="IPR050568">
    <property type="entry name" value="Transcr_DNA_Rep_Reg"/>
</dbReference>
<dbReference type="InterPro" id="IPR003958">
    <property type="entry name" value="CBFA_NFYB_domain"/>
</dbReference>
<reference evidence="11" key="1">
    <citation type="submission" date="2023-08" db="EMBL/GenBank/DDBJ databases">
        <title>A de novo genome assembly of Solanum verrucosum Schlechtendal, a Mexican diploid species geographically isolated from the other diploid A-genome species in potato relatives.</title>
        <authorList>
            <person name="Hosaka K."/>
        </authorList>
    </citation>
    <scope>NUCLEOTIDE SEQUENCE</scope>
    <source>
        <tissue evidence="11">Young leaves</tissue>
    </source>
</reference>
<accession>A0AAF0QJT4</accession>
<evidence type="ECO:0000256" key="1">
    <source>
        <dbReference type="ARBA" id="ARBA00004123"/>
    </source>
</evidence>
<comment type="similarity">
    <text evidence="7">Belongs to the NFYC/HAP5 subunit family.</text>
</comment>
<feature type="domain" description="Transcription factor CBF/NF-Y/archaeal histone" evidence="10">
    <location>
        <begin position="57"/>
        <end position="116"/>
    </location>
</feature>
<evidence type="ECO:0000256" key="3">
    <source>
        <dbReference type="ARBA" id="ARBA00023125"/>
    </source>
</evidence>
<keyword evidence="3" id="KW-0238">DNA-binding</keyword>
<dbReference type="PANTHER" id="PTHR10252:SF8">
    <property type="entry name" value="NUCLEAR TRANSCRIPTION FACTOR Y SUBUNIT GAMMA"/>
    <property type="match status" value="1"/>
</dbReference>
<feature type="region of interest" description="Disordered" evidence="9">
    <location>
        <begin position="140"/>
        <end position="160"/>
    </location>
</feature>
<sequence length="160" mass="18408">MENNSEKSTVNAAQFAAYPTLSQLNVEKNKQEYLKMFWTDQRREMENVNDFKNNLLLQPTRIKKIMKMDKDVRMIAAESPVLLAKACELFIQELTLRSWLNTQENHRRILKKDDVTDVIMQTDNLDFLVDDATHDGSTPSVVPFYVDGGSNGQDGNNLDH</sequence>
<keyword evidence="4" id="KW-0804">Transcription</keyword>
<evidence type="ECO:0000256" key="2">
    <source>
        <dbReference type="ARBA" id="ARBA00023015"/>
    </source>
</evidence>
<gene>
    <name evidence="11" type="ORF">MTR67_014584</name>
</gene>
<keyword evidence="2" id="KW-0805">Transcription regulation</keyword>
<evidence type="ECO:0000313" key="11">
    <source>
        <dbReference type="EMBL" id="WMV21199.1"/>
    </source>
</evidence>
<dbReference type="AlphaFoldDB" id="A0AAF0QJT4"/>
<evidence type="ECO:0000256" key="9">
    <source>
        <dbReference type="SAM" id="MobiDB-lite"/>
    </source>
</evidence>
<comment type="subcellular location">
    <subcellularLocation>
        <location evidence="1">Nucleus</location>
    </subcellularLocation>
</comment>
<evidence type="ECO:0000256" key="4">
    <source>
        <dbReference type="ARBA" id="ARBA00023163"/>
    </source>
</evidence>
<dbReference type="InterPro" id="IPR009072">
    <property type="entry name" value="Histone-fold"/>
</dbReference>
<evidence type="ECO:0000256" key="5">
    <source>
        <dbReference type="ARBA" id="ARBA00023242"/>
    </source>
</evidence>
<dbReference type="GO" id="GO:0005634">
    <property type="term" value="C:nucleus"/>
    <property type="evidence" value="ECO:0007669"/>
    <property type="project" value="UniProtKB-SubCell"/>
</dbReference>
<evidence type="ECO:0000256" key="7">
    <source>
        <dbReference type="ARBA" id="ARBA00038129"/>
    </source>
</evidence>
<comment type="function">
    <text evidence="8">Stimulates the transcription of various genes by recognizing and binding to a CCAAT motif in promoters.</text>
</comment>
<evidence type="ECO:0000256" key="6">
    <source>
        <dbReference type="ARBA" id="ARBA00025911"/>
    </source>
</evidence>
<comment type="subunit">
    <text evidence="6">Heterotrimeric transcription factor composed of three components, NF-YA, NF-YB and NF-YC. NF-YB and NF-YC must interact and dimerize for NF-YA association and DNA binding.</text>
</comment>
<dbReference type="Proteomes" id="UP001234989">
    <property type="component" value="Chromosome 3"/>
</dbReference>
<evidence type="ECO:0000256" key="8">
    <source>
        <dbReference type="ARBA" id="ARBA00059992"/>
    </source>
</evidence>
<dbReference type="GO" id="GO:0000978">
    <property type="term" value="F:RNA polymerase II cis-regulatory region sequence-specific DNA binding"/>
    <property type="evidence" value="ECO:0007669"/>
    <property type="project" value="TreeGrafter"/>
</dbReference>
<dbReference type="FunFam" id="1.10.20.10:FF:000062">
    <property type="entry name" value="Nuclear transcription factor Y subunit C"/>
    <property type="match status" value="1"/>
</dbReference>
<keyword evidence="12" id="KW-1185">Reference proteome</keyword>
<organism evidence="11 12">
    <name type="scientific">Solanum verrucosum</name>
    <dbReference type="NCBI Taxonomy" id="315347"/>
    <lineage>
        <taxon>Eukaryota</taxon>
        <taxon>Viridiplantae</taxon>
        <taxon>Streptophyta</taxon>
        <taxon>Embryophyta</taxon>
        <taxon>Tracheophyta</taxon>
        <taxon>Spermatophyta</taxon>
        <taxon>Magnoliopsida</taxon>
        <taxon>eudicotyledons</taxon>
        <taxon>Gunneridae</taxon>
        <taxon>Pentapetalae</taxon>
        <taxon>asterids</taxon>
        <taxon>lamiids</taxon>
        <taxon>Solanales</taxon>
        <taxon>Solanaceae</taxon>
        <taxon>Solanoideae</taxon>
        <taxon>Solaneae</taxon>
        <taxon>Solanum</taxon>
    </lineage>
</organism>
<dbReference type="GO" id="GO:0000981">
    <property type="term" value="F:DNA-binding transcription factor activity, RNA polymerase II-specific"/>
    <property type="evidence" value="ECO:0007669"/>
    <property type="project" value="TreeGrafter"/>
</dbReference>
<proteinExistence type="inferred from homology"/>